<dbReference type="SUPFAM" id="SSF54637">
    <property type="entry name" value="Thioesterase/thiol ester dehydrase-isomerase"/>
    <property type="match status" value="1"/>
</dbReference>
<dbReference type="Gene3D" id="3.10.129.10">
    <property type="entry name" value="Hotdog Thioesterase"/>
    <property type="match status" value="1"/>
</dbReference>
<dbReference type="RefSeq" id="WP_309298284.1">
    <property type="nucleotide sequence ID" value="NZ_BSDO01000004.1"/>
</dbReference>
<reference evidence="9" key="1">
    <citation type="submission" date="2022-12" db="EMBL/GenBank/DDBJ databases">
        <title>Reference genome sequencing for broad-spectrum identification of bacterial and archaeal isolates by mass spectrometry.</title>
        <authorList>
            <person name="Sekiguchi Y."/>
            <person name="Tourlousse D.M."/>
        </authorList>
    </citation>
    <scope>NUCLEOTIDE SEQUENCE</scope>
    <source>
        <strain evidence="9">301</strain>
    </source>
</reference>
<evidence type="ECO:0000313" key="12">
    <source>
        <dbReference type="Proteomes" id="UP001245370"/>
    </source>
</evidence>
<comment type="catalytic activity">
    <reaction evidence="7">
        <text>a medium-chain fatty acyl-CoA + H2O = a medium-chain fatty acid + CoA + H(+)</text>
        <dbReference type="Rhea" id="RHEA:68184"/>
        <dbReference type="ChEBI" id="CHEBI:15377"/>
        <dbReference type="ChEBI" id="CHEBI:15378"/>
        <dbReference type="ChEBI" id="CHEBI:57287"/>
        <dbReference type="ChEBI" id="CHEBI:59558"/>
        <dbReference type="ChEBI" id="CHEBI:90546"/>
    </reaction>
</comment>
<dbReference type="GeneID" id="95763695"/>
<proteinExistence type="inferred from homology"/>
<evidence type="ECO:0000313" key="9">
    <source>
        <dbReference type="EMBL" id="GLI23233.1"/>
    </source>
</evidence>
<dbReference type="InterPro" id="IPR029069">
    <property type="entry name" value="HotDog_dom_sf"/>
</dbReference>
<evidence type="ECO:0000256" key="4">
    <source>
        <dbReference type="ARBA" id="ARBA00038381"/>
    </source>
</evidence>
<evidence type="ECO:0000313" key="10">
    <source>
        <dbReference type="EMBL" id="MDR6334745.1"/>
    </source>
</evidence>
<dbReference type="PANTHER" id="PTHR43240:SF20">
    <property type="entry name" value="MEDIUM_LONG-CHAIN ACYL-COA THIOESTERASE YIGI"/>
    <property type="match status" value="1"/>
</dbReference>
<name>A0A9W6CIX2_XANFL</name>
<dbReference type="EMBL" id="JAVDPY010000005">
    <property type="protein sequence ID" value="MDR6334745.1"/>
    <property type="molecule type" value="Genomic_DNA"/>
</dbReference>
<dbReference type="GO" id="GO:0047617">
    <property type="term" value="F:fatty acyl-CoA hydrolase activity"/>
    <property type="evidence" value="ECO:0007669"/>
    <property type="project" value="UniProtKB-EC"/>
</dbReference>
<reference evidence="10 12" key="2">
    <citation type="submission" date="2023-07" db="EMBL/GenBank/DDBJ databases">
        <title>Genomic Encyclopedia of Type Strains, Phase IV (KMG-IV): sequencing the most valuable type-strain genomes for metagenomic binning, comparative biology and taxonomic classification.</title>
        <authorList>
            <person name="Goeker M."/>
        </authorList>
    </citation>
    <scope>NUCLEOTIDE SEQUENCE [LARGE SCALE GENOMIC DNA]</scope>
    <source>
        <strain evidence="10 12">DSM 338</strain>
    </source>
</reference>
<evidence type="ECO:0000256" key="7">
    <source>
        <dbReference type="ARBA" id="ARBA00048062"/>
    </source>
</evidence>
<evidence type="ECO:0000256" key="2">
    <source>
        <dbReference type="ARBA" id="ARBA00035880"/>
    </source>
</evidence>
<dbReference type="Proteomes" id="UP001245370">
    <property type="component" value="Unassembled WGS sequence"/>
</dbReference>
<comment type="caution">
    <text evidence="9">The sequence shown here is derived from an EMBL/GenBank/DDBJ whole genome shotgun (WGS) entry which is preliminary data.</text>
</comment>
<evidence type="ECO:0000259" key="8">
    <source>
        <dbReference type="Pfam" id="PF03061"/>
    </source>
</evidence>
<evidence type="ECO:0000313" key="11">
    <source>
        <dbReference type="Proteomes" id="UP001144397"/>
    </source>
</evidence>
<comment type="catalytic activity">
    <reaction evidence="2">
        <text>a fatty acyl-CoA + H2O = a fatty acid + CoA + H(+)</text>
        <dbReference type="Rhea" id="RHEA:16781"/>
        <dbReference type="ChEBI" id="CHEBI:15377"/>
        <dbReference type="ChEBI" id="CHEBI:15378"/>
        <dbReference type="ChEBI" id="CHEBI:28868"/>
        <dbReference type="ChEBI" id="CHEBI:57287"/>
        <dbReference type="ChEBI" id="CHEBI:77636"/>
        <dbReference type="EC" id="3.1.2.20"/>
    </reaction>
</comment>
<dbReference type="CDD" id="cd03443">
    <property type="entry name" value="PaaI_thioesterase"/>
    <property type="match status" value="1"/>
</dbReference>
<organism evidence="9 11">
    <name type="scientific">Xanthobacter flavus</name>
    <dbReference type="NCBI Taxonomy" id="281"/>
    <lineage>
        <taxon>Bacteria</taxon>
        <taxon>Pseudomonadati</taxon>
        <taxon>Pseudomonadota</taxon>
        <taxon>Alphaproteobacteria</taxon>
        <taxon>Hyphomicrobiales</taxon>
        <taxon>Xanthobacteraceae</taxon>
        <taxon>Xanthobacter</taxon>
    </lineage>
</organism>
<evidence type="ECO:0000256" key="5">
    <source>
        <dbReference type="ARBA" id="ARBA00038894"/>
    </source>
</evidence>
<dbReference type="InterPro" id="IPR006683">
    <property type="entry name" value="Thioestr_dom"/>
</dbReference>
<dbReference type="Pfam" id="PF03061">
    <property type="entry name" value="4HBT"/>
    <property type="match status" value="1"/>
</dbReference>
<comment type="catalytic activity">
    <reaction evidence="3">
        <text>a long-chain fatty acyl-CoA + H2O = a long-chain fatty acid + CoA + H(+)</text>
        <dbReference type="Rhea" id="RHEA:67680"/>
        <dbReference type="ChEBI" id="CHEBI:15377"/>
        <dbReference type="ChEBI" id="CHEBI:15378"/>
        <dbReference type="ChEBI" id="CHEBI:57287"/>
        <dbReference type="ChEBI" id="CHEBI:57560"/>
        <dbReference type="ChEBI" id="CHEBI:83139"/>
    </reaction>
</comment>
<dbReference type="NCBIfam" id="TIGR00369">
    <property type="entry name" value="unchar_dom_1"/>
    <property type="match status" value="1"/>
</dbReference>
<accession>A0A9W6CIX2</accession>
<dbReference type="EC" id="3.1.2.20" evidence="5"/>
<evidence type="ECO:0000256" key="3">
    <source>
        <dbReference type="ARBA" id="ARBA00036002"/>
    </source>
</evidence>
<gene>
    <name evidence="10" type="ORF">GGQ86_003227</name>
    <name evidence="9" type="ORF">XFLAVUS301_29070</name>
</gene>
<dbReference type="EMBL" id="BSDO01000004">
    <property type="protein sequence ID" value="GLI23233.1"/>
    <property type="molecule type" value="Genomic_DNA"/>
</dbReference>
<dbReference type="Proteomes" id="UP001144397">
    <property type="component" value="Unassembled WGS sequence"/>
</dbReference>
<keyword evidence="1" id="KW-0378">Hydrolase</keyword>
<protein>
    <recommendedName>
        <fullName evidence="6">Medium/long-chain acyl-CoA thioesterase YigI</fullName>
        <ecNumber evidence="5">3.1.2.20</ecNumber>
    </recommendedName>
</protein>
<dbReference type="AlphaFoldDB" id="A0A9W6CIX2"/>
<dbReference type="PANTHER" id="PTHR43240">
    <property type="entry name" value="1,4-DIHYDROXY-2-NAPHTHOYL-COA THIOESTERASE 1"/>
    <property type="match status" value="1"/>
</dbReference>
<keyword evidence="12" id="KW-1185">Reference proteome</keyword>
<evidence type="ECO:0000256" key="6">
    <source>
        <dbReference type="ARBA" id="ARBA00040062"/>
    </source>
</evidence>
<feature type="domain" description="Thioesterase" evidence="8">
    <location>
        <begin position="55"/>
        <end position="129"/>
    </location>
</feature>
<comment type="similarity">
    <text evidence="4">Belongs to the YigI thioesterase family.</text>
</comment>
<dbReference type="InterPro" id="IPR003736">
    <property type="entry name" value="PAAI_dom"/>
</dbReference>
<sequence>MTEPFTPRDPAFETKVRDSFARQPFMILLGAELGAVAPGRVEIVLPYADKVTQQHGYFHGGSIGAIADTAGGYAAFSLFPPDSTVLTVEYKINIMAPGKGERLVAVGEVTRAGRTLTVAKIEVYAEAGGARIDCATATQTLMCLAGRSDDRHAAATRAPSGGAMA</sequence>
<evidence type="ECO:0000256" key="1">
    <source>
        <dbReference type="ARBA" id="ARBA00022801"/>
    </source>
</evidence>